<evidence type="ECO:0000256" key="1">
    <source>
        <dbReference type="SAM" id="Phobius"/>
    </source>
</evidence>
<feature type="transmembrane region" description="Helical" evidence="1">
    <location>
        <begin position="49"/>
        <end position="69"/>
    </location>
</feature>
<keyword evidence="1" id="KW-1133">Transmembrane helix</keyword>
<dbReference type="KEGG" id="noj:EJ995_09990"/>
<dbReference type="RefSeq" id="WP_126448114.1">
    <property type="nucleotide sequence ID" value="NZ_CP034549.1"/>
</dbReference>
<dbReference type="OrthoDB" id="1144903at2"/>
<dbReference type="AlphaFoldDB" id="A0A3S9MZH1"/>
<accession>A0A3S9MZH1</accession>
<evidence type="ECO:0000313" key="2">
    <source>
        <dbReference type="EMBL" id="AZQ44558.1"/>
    </source>
</evidence>
<keyword evidence="3" id="KW-1185">Reference proteome</keyword>
<name>A0A3S9MZH1_9FLAO</name>
<keyword evidence="1" id="KW-0472">Membrane</keyword>
<evidence type="ECO:0000313" key="3">
    <source>
        <dbReference type="Proteomes" id="UP000279600"/>
    </source>
</evidence>
<feature type="transmembrane region" description="Helical" evidence="1">
    <location>
        <begin position="81"/>
        <end position="99"/>
    </location>
</feature>
<sequence>MNETIKNDILRHLKIARWAIILNTLVHAGLFFYSVVIRDGYSSVFNGEAKYLLLLLPSLLISLYGLWLTWDKLPFKKSRKITDTIVLLFCGIIGHWLWLPSVAAVNLSFKRAEYQLLSSK</sequence>
<dbReference type="EMBL" id="CP034549">
    <property type="protein sequence ID" value="AZQ44558.1"/>
    <property type="molecule type" value="Genomic_DNA"/>
</dbReference>
<feature type="transmembrane region" description="Helical" evidence="1">
    <location>
        <begin position="15"/>
        <end position="37"/>
    </location>
</feature>
<keyword evidence="1" id="KW-0812">Transmembrane</keyword>
<reference evidence="2 3" key="1">
    <citation type="submission" date="2018-12" db="EMBL/GenBank/DDBJ databases">
        <title>Complete genome of Nonlabens sp. MJ115.</title>
        <authorList>
            <person name="Choi H.S."/>
            <person name="Jung J."/>
        </authorList>
    </citation>
    <scope>NUCLEOTIDE SEQUENCE [LARGE SCALE GENOMIC DNA]</scope>
    <source>
        <strain evidence="2 3">MJ115</strain>
    </source>
</reference>
<gene>
    <name evidence="2" type="ORF">EJ995_09990</name>
</gene>
<dbReference type="Proteomes" id="UP000279600">
    <property type="component" value="Chromosome"/>
</dbReference>
<proteinExistence type="predicted"/>
<organism evidence="2 3">
    <name type="scientific">Nonlabens ponticola</name>
    <dbReference type="NCBI Taxonomy" id="2496866"/>
    <lineage>
        <taxon>Bacteria</taxon>
        <taxon>Pseudomonadati</taxon>
        <taxon>Bacteroidota</taxon>
        <taxon>Flavobacteriia</taxon>
        <taxon>Flavobacteriales</taxon>
        <taxon>Flavobacteriaceae</taxon>
        <taxon>Nonlabens</taxon>
    </lineage>
</organism>
<protein>
    <submittedName>
        <fullName evidence="2">Uncharacterized protein</fullName>
    </submittedName>
</protein>